<dbReference type="AlphaFoldDB" id="A0A315AV93"/>
<dbReference type="STRING" id="2094558.A0A315AV93"/>
<dbReference type="Proteomes" id="UP000250321">
    <property type="component" value="Unassembled WGS sequence"/>
</dbReference>
<comment type="caution">
    <text evidence="1">The sequence shown here is derived from an EMBL/GenBank/DDBJ whole genome shotgun (WGS) entry which is preliminary data.</text>
</comment>
<dbReference type="EMBL" id="PJQY01000121">
    <property type="protein sequence ID" value="PQQ18176.1"/>
    <property type="molecule type" value="Genomic_DNA"/>
</dbReference>
<proteinExistence type="predicted"/>
<accession>A0A315AV93</accession>
<organism evidence="1 2">
    <name type="scientific">Prunus yedoensis var. nudiflora</name>
    <dbReference type="NCBI Taxonomy" id="2094558"/>
    <lineage>
        <taxon>Eukaryota</taxon>
        <taxon>Viridiplantae</taxon>
        <taxon>Streptophyta</taxon>
        <taxon>Embryophyta</taxon>
        <taxon>Tracheophyta</taxon>
        <taxon>Spermatophyta</taxon>
        <taxon>Magnoliopsida</taxon>
        <taxon>eudicotyledons</taxon>
        <taxon>Gunneridae</taxon>
        <taxon>Pentapetalae</taxon>
        <taxon>rosids</taxon>
        <taxon>fabids</taxon>
        <taxon>Rosales</taxon>
        <taxon>Rosaceae</taxon>
        <taxon>Amygdaloideae</taxon>
        <taxon>Amygdaleae</taxon>
        <taxon>Prunus</taxon>
    </lineage>
</organism>
<sequence length="147" mass="16149">MFLNLLPRQTYHQGLRAASPPRKAADRAVLLPSATFPCAGRPAPNAVCTSPFQASTSAISPHARAPGSKLYEQKNVGEERKSRFGDEYAYDIWGDHFPRLKLTSTNNVTSMISSTSESDSNSFFVKGPQTLMTRSPPRSVSFFHQDG</sequence>
<name>A0A315AV93_PRUYE</name>
<reference evidence="1 2" key="1">
    <citation type="submission" date="2018-02" db="EMBL/GenBank/DDBJ databases">
        <title>Draft genome of wild Prunus yedoensis var. nudiflora.</title>
        <authorList>
            <person name="Baek S."/>
            <person name="Kim J.-H."/>
            <person name="Choi K."/>
            <person name="Kim G.-B."/>
            <person name="Cho A."/>
            <person name="Jang H."/>
            <person name="Shin C.-H."/>
            <person name="Yu H.-J."/>
            <person name="Mun J.-H."/>
        </authorList>
    </citation>
    <scope>NUCLEOTIDE SEQUENCE [LARGE SCALE GENOMIC DNA]</scope>
    <source>
        <strain evidence="2">cv. Jeju island</strain>
        <tissue evidence="1">Leaf</tissue>
    </source>
</reference>
<evidence type="ECO:0000313" key="2">
    <source>
        <dbReference type="Proteomes" id="UP000250321"/>
    </source>
</evidence>
<evidence type="ECO:0000313" key="1">
    <source>
        <dbReference type="EMBL" id="PQQ18176.1"/>
    </source>
</evidence>
<gene>
    <name evidence="1" type="ORF">Pyn_35993</name>
</gene>
<keyword evidence="2" id="KW-1185">Reference proteome</keyword>
<protein>
    <submittedName>
        <fullName evidence="1">Uncharacterized protein</fullName>
    </submittedName>
</protein>